<dbReference type="InterPro" id="IPR003131">
    <property type="entry name" value="T1-type_BTB"/>
</dbReference>
<evidence type="ECO:0000256" key="8">
    <source>
        <dbReference type="ARBA" id="ARBA00022958"/>
    </source>
</evidence>
<dbReference type="EMBL" id="MG973384">
    <property type="protein sequence ID" value="AWJ68237.1"/>
    <property type="molecule type" value="mRNA"/>
</dbReference>
<dbReference type="SMART" id="SM00225">
    <property type="entry name" value="BTB"/>
    <property type="match status" value="1"/>
</dbReference>
<dbReference type="PANTHER" id="PTHR11537">
    <property type="entry name" value="VOLTAGE-GATED POTASSIUM CHANNEL"/>
    <property type="match status" value="1"/>
</dbReference>
<evidence type="ECO:0000256" key="14">
    <source>
        <dbReference type="SAM" id="Phobius"/>
    </source>
</evidence>
<keyword evidence="8" id="KW-0630">Potassium</keyword>
<dbReference type="InterPro" id="IPR011333">
    <property type="entry name" value="SKP1/BTB/POZ_sf"/>
</dbReference>
<dbReference type="Pfam" id="PF02214">
    <property type="entry name" value="BTB_2"/>
    <property type="match status" value="1"/>
</dbReference>
<evidence type="ECO:0000259" key="15">
    <source>
        <dbReference type="SMART" id="SM00225"/>
    </source>
</evidence>
<feature type="region of interest" description="Disordered" evidence="13">
    <location>
        <begin position="539"/>
        <end position="558"/>
    </location>
</feature>
<dbReference type="InterPro" id="IPR005821">
    <property type="entry name" value="Ion_trans_dom"/>
</dbReference>
<keyword evidence="9 14" id="KW-1133">Transmembrane helix</keyword>
<keyword evidence="2" id="KW-0813">Transport</keyword>
<dbReference type="GO" id="GO:0051260">
    <property type="term" value="P:protein homooligomerization"/>
    <property type="evidence" value="ECO:0007669"/>
    <property type="project" value="InterPro"/>
</dbReference>
<evidence type="ECO:0000256" key="6">
    <source>
        <dbReference type="ARBA" id="ARBA00022826"/>
    </source>
</evidence>
<dbReference type="AlphaFoldDB" id="A0A2S1WM31"/>
<keyword evidence="6" id="KW-0631">Potassium channel</keyword>
<feature type="transmembrane region" description="Helical" evidence="14">
    <location>
        <begin position="332"/>
        <end position="354"/>
    </location>
</feature>
<dbReference type="PRINTS" id="PR00169">
    <property type="entry name" value="KCHANNEL"/>
</dbReference>
<dbReference type="GO" id="GO:0008076">
    <property type="term" value="C:voltage-gated potassium channel complex"/>
    <property type="evidence" value="ECO:0007669"/>
    <property type="project" value="InterPro"/>
</dbReference>
<dbReference type="InterPro" id="IPR000210">
    <property type="entry name" value="BTB/POZ_dom"/>
</dbReference>
<keyword evidence="10" id="KW-0406">Ion transport</keyword>
<proteinExistence type="evidence at transcript level"/>
<dbReference type="GO" id="GO:0005251">
    <property type="term" value="F:delayed rectifier potassium channel activity"/>
    <property type="evidence" value="ECO:0007669"/>
    <property type="project" value="TreeGrafter"/>
</dbReference>
<dbReference type="SUPFAM" id="SSF81324">
    <property type="entry name" value="Voltage-gated potassium channels"/>
    <property type="match status" value="1"/>
</dbReference>
<dbReference type="PRINTS" id="PR01494">
    <property type="entry name" value="KV9CHANNEL"/>
</dbReference>
<feature type="transmembrane region" description="Helical" evidence="14">
    <location>
        <begin position="496"/>
        <end position="517"/>
    </location>
</feature>
<keyword evidence="4" id="KW-0597">Phosphoprotein</keyword>
<evidence type="ECO:0000256" key="12">
    <source>
        <dbReference type="ARBA" id="ARBA00023303"/>
    </source>
</evidence>
<evidence type="ECO:0000256" key="10">
    <source>
        <dbReference type="ARBA" id="ARBA00023065"/>
    </source>
</evidence>
<evidence type="ECO:0000256" key="3">
    <source>
        <dbReference type="ARBA" id="ARBA00022538"/>
    </source>
</evidence>
<dbReference type="FunFam" id="1.10.287.70:FF:000034">
    <property type="entry name" value="Potassium voltage-gated channel subfamily B member"/>
    <property type="match status" value="1"/>
</dbReference>
<feature type="transmembrane region" description="Helical" evidence="14">
    <location>
        <begin position="294"/>
        <end position="312"/>
    </location>
</feature>
<dbReference type="Gene3D" id="1.10.287.70">
    <property type="match status" value="1"/>
</dbReference>
<dbReference type="FunFam" id="1.20.120.350:FF:000018">
    <property type="entry name" value="Potassium voltage-gated channel subfamily B member"/>
    <property type="match status" value="1"/>
</dbReference>
<dbReference type="SUPFAM" id="SSF54695">
    <property type="entry name" value="POZ domain"/>
    <property type="match status" value="1"/>
</dbReference>
<keyword evidence="3" id="KW-0633">Potassium transport</keyword>
<sequence length="970" mass="109852">MCENLQEATVSGEGVDSEKLVKRTTSTKSHRKNDKRDSFLTPNLTTVPNISTESLMKRTVSFLRRRCSIRNISRKSSSNDIVENESPVNAFVFSLLNDQTNLRSTVTSKMPQYISMNPDKIPDADTILRSKINSRRVVLNVGGVKHEAMWRTLDRLPHTRLGRLRFCNTHESIMEICDDYSLVNMEFYFDRHPRTFASILNFYRTGHLHLVEEMCVLSFGDDLQYWGIDELYLESCCQHQYHQRKDGVFEEMRKEAETMQVRVEEDFGSSPCAAWRKKLWDLLEKPQSSTSARVFAIISIFFVIASTIGLTLNTIPALQGRDDFGNATDNEHLAGVEASCIGWFTLEYVLRFWASPDKWKFFKGALNFIDLLAILPYYVSLGFDKHSDSSEQFQNVRRVVQLFRIMRILRILKLARHSTGLQSLGYTLQRSYKELGLLMMFLALGILVFSSLAYFAEKEENGANFGSIPETFWWTVITMTTVGYGDVYPKTFWGKVVGSICCVCGVLVVALPIPIIVNNFAEFYKDQVRREEALKRREAMELAKSQETPEPESPSINERELRMAAEERKKGDDKSYATESNVYEKMVNSTSSLLRIETVEIMPQTLTAQFQIKLSPKHIVKRNNKTLDASATSTSLIHQNAASTNLKSGRFDKKRFWKSVTQLIHGSRNKVDMGQWNRKSFTSLINTIDLDDKLIQSSDATKKRTAASNRDVRCAEELQGLLSSQSDHRMPLAISRRGFKQTSIVIEPAECCNQDASPKLSIDTTSNISANSLQITNSLSCLPKPMHNKSAALLSMHSTYMAIDSKSAANPFNRSASDEPRSEVHVKDSLGPKFNALSVASESRIFTPSIDTKRSLREMNASLSKRPRLKTVSMRPAFLKLRDPHFQHTDINLNSCKSTVTEGSSDNNNLSFVAGDEIFTLDGSDNIFTTDASIIRDEMGNHVVASSINEIRLKRSKLRFPTSSISFVED</sequence>
<dbReference type="InterPro" id="IPR003968">
    <property type="entry name" value="K_chnl_volt-dep_Kv"/>
</dbReference>
<feature type="transmembrane region" description="Helical" evidence="14">
    <location>
        <begin position="471"/>
        <end position="489"/>
    </location>
</feature>
<evidence type="ECO:0000256" key="5">
    <source>
        <dbReference type="ARBA" id="ARBA00022692"/>
    </source>
</evidence>
<feature type="region of interest" description="Disordered" evidence="13">
    <location>
        <begin position="1"/>
        <end position="41"/>
    </location>
</feature>
<keyword evidence="12" id="KW-0407">Ion channel</keyword>
<dbReference type="FunFam" id="3.30.710.10:FF:000010">
    <property type="entry name" value="Potassium voltage-gated channel subfamily B member"/>
    <property type="match status" value="1"/>
</dbReference>
<evidence type="ECO:0000256" key="7">
    <source>
        <dbReference type="ARBA" id="ARBA00022882"/>
    </source>
</evidence>
<feature type="domain" description="BTB" evidence="15">
    <location>
        <begin position="135"/>
        <end position="244"/>
    </location>
</feature>
<keyword evidence="7" id="KW-0851">Voltage-gated channel</keyword>
<protein>
    <submittedName>
        <fullName evidence="16">Putative potassium voltage-gated channel Shab subfamily 3</fullName>
    </submittedName>
</protein>
<name>A0A2S1WM31_9ANNE</name>
<feature type="transmembrane region" description="Helical" evidence="14">
    <location>
        <begin position="435"/>
        <end position="456"/>
    </location>
</feature>
<reference evidence="16" key="1">
    <citation type="submission" date="2018-02" db="EMBL/GenBank/DDBJ databases">
        <title>Hirudo verbana central nervous system transcriptome analysis of ion channel and receptor content.</title>
        <authorList>
            <person name="Northcutt A.J."/>
            <person name="Schulz D.J."/>
            <person name="Mesce K.A."/>
        </authorList>
    </citation>
    <scope>NUCLEOTIDE SEQUENCE</scope>
</reference>
<accession>A0A2S1WM31</accession>
<dbReference type="GO" id="GO:0001508">
    <property type="term" value="P:action potential"/>
    <property type="evidence" value="ECO:0007669"/>
    <property type="project" value="TreeGrafter"/>
</dbReference>
<organism evidence="16">
    <name type="scientific">Hirudo verbana</name>
    <dbReference type="NCBI Taxonomy" id="311461"/>
    <lineage>
        <taxon>Eukaryota</taxon>
        <taxon>Metazoa</taxon>
        <taxon>Spiralia</taxon>
        <taxon>Lophotrochozoa</taxon>
        <taxon>Annelida</taxon>
        <taxon>Clitellata</taxon>
        <taxon>Hirudinea</taxon>
        <taxon>Hirudinida</taxon>
        <taxon>Hirudiniformes</taxon>
        <taxon>Hirudinidae</taxon>
        <taxon>Hirudo</taxon>
    </lineage>
</organism>
<keyword evidence="11 14" id="KW-0472">Membrane</keyword>
<comment type="subcellular location">
    <subcellularLocation>
        <location evidence="1">Membrane</location>
        <topology evidence="1">Multi-pass membrane protein</topology>
    </subcellularLocation>
</comment>
<dbReference type="Pfam" id="PF00520">
    <property type="entry name" value="Ion_trans"/>
    <property type="match status" value="1"/>
</dbReference>
<dbReference type="PANTHER" id="PTHR11537:SF254">
    <property type="entry name" value="POTASSIUM VOLTAGE-GATED CHANNEL PROTEIN SHAB"/>
    <property type="match status" value="1"/>
</dbReference>
<dbReference type="Gene3D" id="1.20.120.350">
    <property type="entry name" value="Voltage-gated potassium channels. Chain C"/>
    <property type="match status" value="1"/>
</dbReference>
<evidence type="ECO:0000256" key="1">
    <source>
        <dbReference type="ARBA" id="ARBA00004141"/>
    </source>
</evidence>
<evidence type="ECO:0000256" key="9">
    <source>
        <dbReference type="ARBA" id="ARBA00022989"/>
    </source>
</evidence>
<dbReference type="InterPro" id="IPR027359">
    <property type="entry name" value="Volt_channel_dom_sf"/>
</dbReference>
<evidence type="ECO:0000256" key="11">
    <source>
        <dbReference type="ARBA" id="ARBA00023136"/>
    </source>
</evidence>
<dbReference type="Gene3D" id="3.30.710.10">
    <property type="entry name" value="Potassium Channel Kv1.1, Chain A"/>
    <property type="match status" value="1"/>
</dbReference>
<evidence type="ECO:0000313" key="16">
    <source>
        <dbReference type="EMBL" id="AWJ68237.1"/>
    </source>
</evidence>
<evidence type="ECO:0000256" key="2">
    <source>
        <dbReference type="ARBA" id="ARBA00022448"/>
    </source>
</evidence>
<keyword evidence="5 14" id="KW-0812">Transmembrane</keyword>
<dbReference type="InterPro" id="IPR003971">
    <property type="entry name" value="K_chnl_volt-dep_Kv5/Kv9"/>
</dbReference>
<evidence type="ECO:0000256" key="4">
    <source>
        <dbReference type="ARBA" id="ARBA00022553"/>
    </source>
</evidence>
<dbReference type="PRINTS" id="PR01491">
    <property type="entry name" value="KVCHANNEL"/>
</dbReference>
<dbReference type="InterPro" id="IPR028325">
    <property type="entry name" value="VG_K_chnl"/>
</dbReference>
<evidence type="ECO:0000256" key="13">
    <source>
        <dbReference type="SAM" id="MobiDB-lite"/>
    </source>
</evidence>